<sequence>MASGMGTMELDARVDDRHHRERLVDLRVIGDTRVNKRVILNAETKDKDGQNGDAKTADFALPNEEADDEPPLPPQFPDEDDFDAFICYKDAPASNATNENVTAEVTEEPKDDTPTTNSRKRKPEDNSNDEPDAKRSKEETSTEVPTDPELKSTKSSKPKHETLPASWPSGTFSLFLKEDFRDYLCRCPSCFPNLIPHPQLREEEDTYEPPLSKDGDNPNGAGSHHTGSLLDRGEAALSNIDRVRAIEGVMVYNHLKDKVKEFLKPFAESGQPVGAEDIKAYFEKLRGDDQGIREAGVAVEASGSGPGSRKDGGSGGDAGDGRREQSGEFPVP</sequence>
<feature type="region of interest" description="Disordered" evidence="1">
    <location>
        <begin position="298"/>
        <end position="332"/>
    </location>
</feature>
<name>C1GZQ0_PARBA</name>
<dbReference type="AlphaFoldDB" id="C1GZQ0"/>
<feature type="region of interest" description="Disordered" evidence="1">
    <location>
        <begin position="202"/>
        <end position="229"/>
    </location>
</feature>
<dbReference type="InterPro" id="IPR040204">
    <property type="entry name" value="UBR7"/>
</dbReference>
<dbReference type="GO" id="GO:0005737">
    <property type="term" value="C:cytoplasm"/>
    <property type="evidence" value="ECO:0007669"/>
    <property type="project" value="TreeGrafter"/>
</dbReference>
<dbReference type="Proteomes" id="UP000002059">
    <property type="component" value="Partially assembled WGS sequence"/>
</dbReference>
<dbReference type="OrthoDB" id="10262564at2759"/>
<dbReference type="HOGENOM" id="CLU_025221_1_1_1"/>
<dbReference type="GeneID" id="9097510"/>
<reference evidence="2 3" key="1">
    <citation type="journal article" date="2011" name="PLoS Genet.">
        <title>Comparative genomic analysis of human fungal pathogens causing paracoccidioidomycosis.</title>
        <authorList>
            <person name="Desjardins C.A."/>
            <person name="Champion M.D."/>
            <person name="Holder J.W."/>
            <person name="Muszewska A."/>
            <person name="Goldberg J."/>
            <person name="Bailao A.M."/>
            <person name="Brigido M.M."/>
            <person name="Ferreira M.E."/>
            <person name="Garcia A.M."/>
            <person name="Grynberg M."/>
            <person name="Gujja S."/>
            <person name="Heiman D.I."/>
            <person name="Henn M.R."/>
            <person name="Kodira C.D."/>
            <person name="Leon-Narvaez H."/>
            <person name="Longo L.V."/>
            <person name="Ma L.J."/>
            <person name="Malavazi I."/>
            <person name="Matsuo A.L."/>
            <person name="Morais F.V."/>
            <person name="Pereira M."/>
            <person name="Rodriguez-Brito S."/>
            <person name="Sakthikumar S."/>
            <person name="Salem-Izacc S.M."/>
            <person name="Sykes S.M."/>
            <person name="Teixeira M.M."/>
            <person name="Vallejo M.C."/>
            <person name="Walter M.E."/>
            <person name="Yandava C."/>
            <person name="Young S."/>
            <person name="Zeng Q."/>
            <person name="Zucker J."/>
            <person name="Felipe M.S."/>
            <person name="Goldman G.H."/>
            <person name="Haas B.J."/>
            <person name="McEwen J.G."/>
            <person name="Nino-Vega G."/>
            <person name="Puccia R."/>
            <person name="San-Blas G."/>
            <person name="Soares C.M."/>
            <person name="Birren B.W."/>
            <person name="Cuomo C.A."/>
        </authorList>
    </citation>
    <scope>NUCLEOTIDE SEQUENCE [LARGE SCALE GENOMIC DNA]</scope>
    <source>
        <strain evidence="3">ATCC MYA-826 / Pb01</strain>
    </source>
</reference>
<dbReference type="KEGG" id="pbl:PAAG_03994"/>
<dbReference type="eggNOG" id="KOG2752">
    <property type="taxonomic scope" value="Eukaryota"/>
</dbReference>
<dbReference type="VEuPathDB" id="FungiDB:PAAG_03994"/>
<feature type="compositionally biased region" description="Basic and acidic residues" evidence="1">
    <location>
        <begin position="148"/>
        <end position="162"/>
    </location>
</feature>
<feature type="region of interest" description="Disordered" evidence="1">
    <location>
        <begin position="42"/>
        <end position="168"/>
    </location>
</feature>
<accession>C1GZQ0</accession>
<evidence type="ECO:0000313" key="2">
    <source>
        <dbReference type="EMBL" id="EEH42073.2"/>
    </source>
</evidence>
<evidence type="ECO:0000256" key="1">
    <source>
        <dbReference type="SAM" id="MobiDB-lite"/>
    </source>
</evidence>
<dbReference type="RefSeq" id="XP_015702215.1">
    <property type="nucleotide sequence ID" value="XM_015845126.1"/>
</dbReference>
<dbReference type="GO" id="GO:0061630">
    <property type="term" value="F:ubiquitin protein ligase activity"/>
    <property type="evidence" value="ECO:0007669"/>
    <property type="project" value="InterPro"/>
</dbReference>
<proteinExistence type="predicted"/>
<dbReference type="GO" id="GO:0008270">
    <property type="term" value="F:zinc ion binding"/>
    <property type="evidence" value="ECO:0007669"/>
    <property type="project" value="InterPro"/>
</dbReference>
<feature type="compositionally biased region" description="Basic and acidic residues" evidence="1">
    <location>
        <begin position="131"/>
        <end position="140"/>
    </location>
</feature>
<protein>
    <submittedName>
        <fullName evidence="2">Uncharacterized protein</fullName>
    </submittedName>
</protein>
<dbReference type="EMBL" id="KN294000">
    <property type="protein sequence ID" value="EEH42073.2"/>
    <property type="molecule type" value="Genomic_DNA"/>
</dbReference>
<feature type="compositionally biased region" description="Low complexity" evidence="1">
    <location>
        <begin position="95"/>
        <end position="104"/>
    </location>
</feature>
<organism evidence="2 3">
    <name type="scientific">Paracoccidioides lutzii (strain ATCC MYA-826 / Pb01)</name>
    <name type="common">Paracoccidioides brasiliensis</name>
    <dbReference type="NCBI Taxonomy" id="502779"/>
    <lineage>
        <taxon>Eukaryota</taxon>
        <taxon>Fungi</taxon>
        <taxon>Dikarya</taxon>
        <taxon>Ascomycota</taxon>
        <taxon>Pezizomycotina</taxon>
        <taxon>Eurotiomycetes</taxon>
        <taxon>Eurotiomycetidae</taxon>
        <taxon>Onygenales</taxon>
        <taxon>Ajellomycetaceae</taxon>
        <taxon>Paracoccidioides</taxon>
    </lineage>
</organism>
<gene>
    <name evidence="2" type="ORF">PAAG_03994</name>
</gene>
<evidence type="ECO:0000313" key="3">
    <source>
        <dbReference type="Proteomes" id="UP000002059"/>
    </source>
</evidence>
<dbReference type="PANTHER" id="PTHR13513:SF9">
    <property type="entry name" value="E3 UBIQUITIN-PROTEIN LIGASE UBR7-RELATED"/>
    <property type="match status" value="1"/>
</dbReference>
<dbReference type="STRING" id="502779.C1GZQ0"/>
<keyword evidence="3" id="KW-1185">Reference proteome</keyword>
<dbReference type="PANTHER" id="PTHR13513">
    <property type="entry name" value="E3 UBIQUITIN-PROTEIN LIGASE UBR7"/>
    <property type="match status" value="1"/>
</dbReference>